<dbReference type="EC" id="2.4.1.1" evidence="2"/>
<comment type="caution">
    <text evidence="3">The sequence shown here is derived from an EMBL/GenBank/DDBJ whole genome shotgun (WGS) entry which is preliminary data.</text>
</comment>
<dbReference type="Gene3D" id="3.40.50.2000">
    <property type="entry name" value="Glycogen Phosphorylase B"/>
    <property type="match status" value="1"/>
</dbReference>
<dbReference type="PANTHER" id="PTHR11468">
    <property type="entry name" value="GLYCOGEN PHOSPHORYLASE"/>
    <property type="match status" value="1"/>
</dbReference>
<name>A0ABR2M532_9ASPA</name>
<keyword evidence="2" id="KW-0328">Glycosyltransferase</keyword>
<comment type="function">
    <text evidence="2">Allosteric enzyme that catalyzes the rate-limiting step in glycogen catabolism, the phosphorolytic cleavage of glycogen to produce glucose-1-phosphate, and plays a central role in maintaining cellular and organismal glucose homeostasis.</text>
</comment>
<protein>
    <recommendedName>
        <fullName evidence="2">Alpha-1,4 glucan phosphorylase</fullName>
        <ecNumber evidence="2">2.4.1.1</ecNumber>
    </recommendedName>
</protein>
<organism evidence="3 4">
    <name type="scientific">Platanthera guangdongensis</name>
    <dbReference type="NCBI Taxonomy" id="2320717"/>
    <lineage>
        <taxon>Eukaryota</taxon>
        <taxon>Viridiplantae</taxon>
        <taxon>Streptophyta</taxon>
        <taxon>Embryophyta</taxon>
        <taxon>Tracheophyta</taxon>
        <taxon>Spermatophyta</taxon>
        <taxon>Magnoliopsida</taxon>
        <taxon>Liliopsida</taxon>
        <taxon>Asparagales</taxon>
        <taxon>Orchidaceae</taxon>
        <taxon>Orchidoideae</taxon>
        <taxon>Orchideae</taxon>
        <taxon>Orchidinae</taxon>
        <taxon>Platanthera</taxon>
    </lineage>
</organism>
<keyword evidence="4" id="KW-1185">Reference proteome</keyword>
<dbReference type="SUPFAM" id="SSF53756">
    <property type="entry name" value="UDP-Glycosyltransferase/glycogen phosphorylase"/>
    <property type="match status" value="1"/>
</dbReference>
<dbReference type="EMBL" id="JBBWWR010000012">
    <property type="protein sequence ID" value="KAK8959264.1"/>
    <property type="molecule type" value="Genomic_DNA"/>
</dbReference>
<evidence type="ECO:0000313" key="3">
    <source>
        <dbReference type="EMBL" id="KAK8959264.1"/>
    </source>
</evidence>
<dbReference type="InterPro" id="IPR000811">
    <property type="entry name" value="Glyco_trans_35"/>
</dbReference>
<keyword evidence="2" id="KW-0663">Pyridoxal phosphate</keyword>
<comment type="cofactor">
    <cofactor evidence="2">
        <name>pyridoxal 5'-phosphate</name>
        <dbReference type="ChEBI" id="CHEBI:597326"/>
    </cofactor>
</comment>
<comment type="similarity">
    <text evidence="1 2">Belongs to the glycogen phosphorylase family.</text>
</comment>
<dbReference type="Pfam" id="PF00343">
    <property type="entry name" value="Phosphorylase"/>
    <property type="match status" value="1"/>
</dbReference>
<dbReference type="PANTHER" id="PTHR11468:SF4">
    <property type="entry name" value="ALPHA-GLUCAN PHOSPHORYLASE 2, CYTOSOLIC"/>
    <property type="match status" value="1"/>
</dbReference>
<proteinExistence type="inferred from homology"/>
<accession>A0ABR2M532</accession>
<evidence type="ECO:0000256" key="1">
    <source>
        <dbReference type="ARBA" id="ARBA00006047"/>
    </source>
</evidence>
<evidence type="ECO:0000256" key="2">
    <source>
        <dbReference type="RuleBase" id="RU000587"/>
    </source>
</evidence>
<keyword evidence="2" id="KW-0808">Transferase</keyword>
<evidence type="ECO:0000313" key="4">
    <source>
        <dbReference type="Proteomes" id="UP001412067"/>
    </source>
</evidence>
<keyword evidence="2" id="KW-0119">Carbohydrate metabolism</keyword>
<sequence>MLLPPGGPLLARITLLLVLSPPPENGPLIGIIHGRRCHALVTMSQHWSLLCISFFSLPVQIWASSYASHPATLGAGLIDAIGLLLHEYQEKKKVLFQLTMTENDKGSSLVFLTKKVPAVARPCAEEPWEVASNISYHAQYNPHFSPFKFDAEQAFYATARSVRDQLILRWNDTCYHNHKNDPKQTYYLSMEYLQGRALTNAIGNLDIQGAYADALTKLGHEIEEIAEMEKDAALGNGGLGRLASCFLDSMATLNLPAWGYGLRYRYGLFKQKISKDGQEELAEDWLEKFSPWELVRHDVVFPVRFFGHVEVTSTGS</sequence>
<dbReference type="Proteomes" id="UP001412067">
    <property type="component" value="Unassembled WGS sequence"/>
</dbReference>
<gene>
    <name evidence="3" type="ORF">KSP40_PGU015053</name>
</gene>
<comment type="catalytic activity">
    <reaction evidence="2">
        <text>[(1-&gt;4)-alpha-D-glucosyl](n) + phosphate = [(1-&gt;4)-alpha-D-glucosyl](n-1) + alpha-D-glucose 1-phosphate</text>
        <dbReference type="Rhea" id="RHEA:41732"/>
        <dbReference type="Rhea" id="RHEA-COMP:9584"/>
        <dbReference type="Rhea" id="RHEA-COMP:9586"/>
        <dbReference type="ChEBI" id="CHEBI:15444"/>
        <dbReference type="ChEBI" id="CHEBI:43474"/>
        <dbReference type="ChEBI" id="CHEBI:58601"/>
        <dbReference type="EC" id="2.4.1.1"/>
    </reaction>
</comment>
<reference evidence="3 4" key="1">
    <citation type="journal article" date="2022" name="Nat. Plants">
        <title>Genomes of leafy and leafless Platanthera orchids illuminate the evolution of mycoheterotrophy.</title>
        <authorList>
            <person name="Li M.H."/>
            <person name="Liu K.W."/>
            <person name="Li Z."/>
            <person name="Lu H.C."/>
            <person name="Ye Q.L."/>
            <person name="Zhang D."/>
            <person name="Wang J.Y."/>
            <person name="Li Y.F."/>
            <person name="Zhong Z.M."/>
            <person name="Liu X."/>
            <person name="Yu X."/>
            <person name="Liu D.K."/>
            <person name="Tu X.D."/>
            <person name="Liu B."/>
            <person name="Hao Y."/>
            <person name="Liao X.Y."/>
            <person name="Jiang Y.T."/>
            <person name="Sun W.H."/>
            <person name="Chen J."/>
            <person name="Chen Y.Q."/>
            <person name="Ai Y."/>
            <person name="Zhai J.W."/>
            <person name="Wu S.S."/>
            <person name="Zhou Z."/>
            <person name="Hsiao Y.Y."/>
            <person name="Wu W.L."/>
            <person name="Chen Y.Y."/>
            <person name="Lin Y.F."/>
            <person name="Hsu J.L."/>
            <person name="Li C.Y."/>
            <person name="Wang Z.W."/>
            <person name="Zhao X."/>
            <person name="Zhong W.Y."/>
            <person name="Ma X.K."/>
            <person name="Ma L."/>
            <person name="Huang J."/>
            <person name="Chen G.Z."/>
            <person name="Huang M.Z."/>
            <person name="Huang L."/>
            <person name="Peng D.H."/>
            <person name="Luo Y.B."/>
            <person name="Zou S.Q."/>
            <person name="Chen S.P."/>
            <person name="Lan S."/>
            <person name="Tsai W.C."/>
            <person name="Van de Peer Y."/>
            <person name="Liu Z.J."/>
        </authorList>
    </citation>
    <scope>NUCLEOTIDE SEQUENCE [LARGE SCALE GENOMIC DNA]</scope>
    <source>
        <strain evidence="3">Lor288</strain>
    </source>
</reference>